<evidence type="ECO:0000256" key="1">
    <source>
        <dbReference type="ARBA" id="ARBA00007768"/>
    </source>
</evidence>
<dbReference type="GO" id="GO:0005507">
    <property type="term" value="F:copper ion binding"/>
    <property type="evidence" value="ECO:0007669"/>
    <property type="project" value="TreeGrafter"/>
</dbReference>
<dbReference type="Pfam" id="PF03932">
    <property type="entry name" value="CutC"/>
    <property type="match status" value="1"/>
</dbReference>
<dbReference type="Proteomes" id="UP000192591">
    <property type="component" value="Unassembled WGS sequence"/>
</dbReference>
<comment type="similarity">
    <text evidence="1 2">Belongs to the CutC family.</text>
</comment>
<keyword evidence="4" id="KW-1185">Reference proteome</keyword>
<dbReference type="STRING" id="1962155.B1813_00255"/>
<dbReference type="PANTHER" id="PTHR12598">
    <property type="entry name" value="COPPER HOMEOSTASIS PROTEIN CUTC"/>
    <property type="match status" value="1"/>
</dbReference>
<keyword evidence="2" id="KW-0963">Cytoplasm</keyword>
<dbReference type="InterPro" id="IPR005627">
    <property type="entry name" value="CutC-like"/>
</dbReference>
<dbReference type="EMBL" id="MWIH01000002">
    <property type="protein sequence ID" value="OQO94588.1"/>
    <property type="molecule type" value="Genomic_DNA"/>
</dbReference>
<comment type="subcellular location">
    <subcellularLocation>
        <location evidence="2">Cytoplasm</location>
    </subcellularLocation>
</comment>
<protein>
    <recommendedName>
        <fullName evidence="2">PF03932 family protein CutC</fullName>
    </recommendedName>
</protein>
<organism evidence="3 4">
    <name type="scientific">Saccharomonospora piscinae</name>
    <dbReference type="NCBI Taxonomy" id="687388"/>
    <lineage>
        <taxon>Bacteria</taxon>
        <taxon>Bacillati</taxon>
        <taxon>Actinomycetota</taxon>
        <taxon>Actinomycetes</taxon>
        <taxon>Pseudonocardiales</taxon>
        <taxon>Pseudonocardiaceae</taxon>
        <taxon>Saccharomonospora</taxon>
    </lineage>
</organism>
<evidence type="ECO:0000256" key="2">
    <source>
        <dbReference type="HAMAP-Rule" id="MF_00795"/>
    </source>
</evidence>
<dbReference type="AlphaFoldDB" id="A0A1V9AC06"/>
<dbReference type="SUPFAM" id="SSF110395">
    <property type="entry name" value="CutC-like"/>
    <property type="match status" value="1"/>
</dbReference>
<gene>
    <name evidence="2" type="primary">cutC</name>
    <name evidence="3" type="ORF">B1813_00255</name>
</gene>
<sequence length="240" mass="24535">MSVAVEFSVDSLAGARAADRLGADRIELCSAGALGGLTPGPGLLDAALDSVRDAAVHVLVRPREGDFHYRTDEVEAMLAEVRHAVAAGAAGVVVGALTEHGALDEAVLRELVSAAAGRQVTFHRAIDVCEHPELVLERLVELRVDRVLSSGRAPHAEAGSAALAALVRAAEGAVEVMACGGVRAHTVLPVVAATGVAAVHAAPRRTVAAGRARPVDFGAHAEFDIDEARALVAAVRNAGV</sequence>
<comment type="caution">
    <text evidence="3">The sequence shown here is derived from an EMBL/GenBank/DDBJ whole genome shotgun (WGS) entry which is preliminary data.</text>
</comment>
<comment type="caution">
    <text evidence="2">Once thought to be involved in copper homeostasis, experiments in E.coli have shown this is not the case.</text>
</comment>
<dbReference type="InterPro" id="IPR036822">
    <property type="entry name" value="CutC-like_dom_sf"/>
</dbReference>
<evidence type="ECO:0000313" key="3">
    <source>
        <dbReference type="EMBL" id="OQO94588.1"/>
    </source>
</evidence>
<accession>A0A1V9AC06</accession>
<dbReference type="GO" id="GO:0005737">
    <property type="term" value="C:cytoplasm"/>
    <property type="evidence" value="ECO:0007669"/>
    <property type="project" value="UniProtKB-SubCell"/>
</dbReference>
<dbReference type="RefSeq" id="WP_081190036.1">
    <property type="nucleotide sequence ID" value="NZ_MWIH01000002.1"/>
</dbReference>
<dbReference type="Gene3D" id="3.20.20.380">
    <property type="entry name" value="Copper homeostasis (CutC) domain"/>
    <property type="match status" value="1"/>
</dbReference>
<reference evidence="3 4" key="1">
    <citation type="submission" date="2017-02" db="EMBL/GenBank/DDBJ databases">
        <title>Draft genome of Saccharomonospora sp. 154.</title>
        <authorList>
            <person name="Alonso-Carmona G.S."/>
            <person name="De La Haba R."/>
            <person name="Vera-Gargallo B."/>
            <person name="Sandoval-Trujillo A.H."/>
            <person name="Ramirez-Duran N."/>
            <person name="Ventosa A."/>
        </authorList>
    </citation>
    <scope>NUCLEOTIDE SEQUENCE [LARGE SCALE GENOMIC DNA]</scope>
    <source>
        <strain evidence="3 4">LRS4.154</strain>
    </source>
</reference>
<dbReference type="PANTHER" id="PTHR12598:SF0">
    <property type="entry name" value="COPPER HOMEOSTASIS PROTEIN CUTC HOMOLOG"/>
    <property type="match status" value="1"/>
</dbReference>
<dbReference type="HAMAP" id="MF_00795">
    <property type="entry name" value="CutC"/>
    <property type="match status" value="1"/>
</dbReference>
<evidence type="ECO:0000313" key="4">
    <source>
        <dbReference type="Proteomes" id="UP000192591"/>
    </source>
</evidence>
<name>A0A1V9AC06_SACPI</name>
<proteinExistence type="inferred from homology"/>